<evidence type="ECO:0000313" key="1">
    <source>
        <dbReference type="EMBL" id="DAE28057.1"/>
    </source>
</evidence>
<dbReference type="EMBL" id="BK015849">
    <property type="protein sequence ID" value="DAE28057.1"/>
    <property type="molecule type" value="Genomic_DNA"/>
</dbReference>
<protein>
    <submittedName>
        <fullName evidence="1">Uncharacterized protein</fullName>
    </submittedName>
</protein>
<sequence>MEKALQRIIRKTGRKPVSCKCDKCRNQCRTPCLGTPDDILRLIEAGYRSRLVPTLWGVGLVMGRLPYAVPMVQAIREDNGFCTFYHNGLCELHDLGLKPTEGRLSHHTITMENFKFGKSLSWNVAREWLDETNRPTIDRITFLMAK</sequence>
<accession>A0A8S5RAG0</accession>
<name>A0A8S5RAG0_9CAUD</name>
<organism evidence="1">
    <name type="scientific">Myoviridae sp. ct4yW2</name>
    <dbReference type="NCBI Taxonomy" id="2827286"/>
    <lineage>
        <taxon>Viruses</taxon>
        <taxon>Duplodnaviria</taxon>
        <taxon>Heunggongvirae</taxon>
        <taxon>Uroviricota</taxon>
        <taxon>Caudoviricetes</taxon>
    </lineage>
</organism>
<reference evidence="1" key="1">
    <citation type="journal article" date="2021" name="Proc. Natl. Acad. Sci. U.S.A.">
        <title>A Catalog of Tens of Thousands of Viruses from Human Metagenomes Reveals Hidden Associations with Chronic Diseases.</title>
        <authorList>
            <person name="Tisza M.J."/>
            <person name="Buck C.B."/>
        </authorList>
    </citation>
    <scope>NUCLEOTIDE SEQUENCE</scope>
    <source>
        <strain evidence="1">Ct4yW2</strain>
    </source>
</reference>
<proteinExistence type="predicted"/>